<dbReference type="PANTHER" id="PTHR13315:SF4">
    <property type="entry name" value="METALLOPHOSPHOESTERASE, ISOFORM E"/>
    <property type="match status" value="1"/>
</dbReference>
<feature type="transmembrane region" description="Helical" evidence="5">
    <location>
        <begin position="24"/>
        <end position="44"/>
    </location>
</feature>
<feature type="transmembrane region" description="Helical" evidence="5">
    <location>
        <begin position="327"/>
        <end position="346"/>
    </location>
</feature>
<evidence type="ECO:0000313" key="7">
    <source>
        <dbReference type="EMBL" id="KAF8570045.1"/>
    </source>
</evidence>
<keyword evidence="8" id="KW-1185">Reference proteome</keyword>
<evidence type="ECO:0000256" key="2">
    <source>
        <dbReference type="ARBA" id="ARBA00022692"/>
    </source>
</evidence>
<dbReference type="SUPFAM" id="SSF56300">
    <property type="entry name" value="Metallo-dependent phosphatases"/>
    <property type="match status" value="1"/>
</dbReference>
<sequence length="375" mass="43135">MCIKSVVDANTCLVWTRTARFIRIFYLSFACIALAGEFALPLWATWDLPVGRHSGEDEVRLLLVADPHVQLYHTYWYYGEYFALMDSDRYLRRYFRRVRRLTEPDAILILGDLVDGDNIVSNDIFLQAAERVRQMFILSHPTPCFVIPGDNDIGGEGDDPITDQRTDRFKRAFGLLSNSRHIRFVHLHGNTPWDELTKPVNLHDTHITILLSHIPAVTSQAVVELEPDILISGHDHMASICRWERQAGLWRKRHWLVPPDGLQLPTGTFELGLDSVLERRNNKTLVQLGVPSCSYRSGQPHLSAYGLLQVYRNRTMRFTLFKLPNRFPILYAYLSSLIIFLIYVFSCLKLNSAVRTIFVSCSIFGSVYFVTELLD</sequence>
<dbReference type="Gene3D" id="3.60.21.10">
    <property type="match status" value="1"/>
</dbReference>
<evidence type="ECO:0000313" key="8">
    <source>
        <dbReference type="Proteomes" id="UP000699462"/>
    </source>
</evidence>
<comment type="subcellular location">
    <subcellularLocation>
        <location evidence="1">Membrane</location>
        <topology evidence="1">Multi-pass membrane protein</topology>
    </subcellularLocation>
</comment>
<organism evidence="7 8">
    <name type="scientific">Paragonimus westermani</name>
    <dbReference type="NCBI Taxonomy" id="34504"/>
    <lineage>
        <taxon>Eukaryota</taxon>
        <taxon>Metazoa</taxon>
        <taxon>Spiralia</taxon>
        <taxon>Lophotrochozoa</taxon>
        <taxon>Platyhelminthes</taxon>
        <taxon>Trematoda</taxon>
        <taxon>Digenea</taxon>
        <taxon>Plagiorchiida</taxon>
        <taxon>Troglotremata</taxon>
        <taxon>Troglotrematidae</taxon>
        <taxon>Paragonimus</taxon>
    </lineage>
</organism>
<dbReference type="Pfam" id="PF00149">
    <property type="entry name" value="Metallophos"/>
    <property type="match status" value="1"/>
</dbReference>
<dbReference type="AlphaFoldDB" id="A0A8T0DQ29"/>
<dbReference type="OrthoDB" id="5977743at2759"/>
<gene>
    <name evidence="7" type="ORF">P879_07940</name>
</gene>
<dbReference type="PANTHER" id="PTHR13315">
    <property type="entry name" value="METALLO PHOSPHOESTERASE RELATED"/>
    <property type="match status" value="1"/>
</dbReference>
<protein>
    <recommendedName>
        <fullName evidence="6">Calcineurin-like phosphoesterase domain-containing protein</fullName>
    </recommendedName>
</protein>
<dbReference type="EMBL" id="JTDF01001424">
    <property type="protein sequence ID" value="KAF8570045.1"/>
    <property type="molecule type" value="Genomic_DNA"/>
</dbReference>
<dbReference type="GO" id="GO:0016787">
    <property type="term" value="F:hydrolase activity"/>
    <property type="evidence" value="ECO:0007669"/>
    <property type="project" value="InterPro"/>
</dbReference>
<feature type="domain" description="Calcineurin-like phosphoesterase" evidence="6">
    <location>
        <begin position="60"/>
        <end position="237"/>
    </location>
</feature>
<evidence type="ECO:0000256" key="4">
    <source>
        <dbReference type="ARBA" id="ARBA00023136"/>
    </source>
</evidence>
<evidence type="ECO:0000259" key="6">
    <source>
        <dbReference type="Pfam" id="PF00149"/>
    </source>
</evidence>
<accession>A0A8T0DQ29</accession>
<evidence type="ECO:0000256" key="1">
    <source>
        <dbReference type="ARBA" id="ARBA00004141"/>
    </source>
</evidence>
<proteinExistence type="predicted"/>
<dbReference type="InterPro" id="IPR029052">
    <property type="entry name" value="Metallo-depent_PP-like"/>
</dbReference>
<feature type="transmembrane region" description="Helical" evidence="5">
    <location>
        <begin position="352"/>
        <end position="371"/>
    </location>
</feature>
<keyword evidence="2 5" id="KW-0812">Transmembrane</keyword>
<keyword evidence="3 5" id="KW-1133">Transmembrane helix</keyword>
<dbReference type="Proteomes" id="UP000699462">
    <property type="component" value="Unassembled WGS sequence"/>
</dbReference>
<dbReference type="GO" id="GO:0005783">
    <property type="term" value="C:endoplasmic reticulum"/>
    <property type="evidence" value="ECO:0007669"/>
    <property type="project" value="TreeGrafter"/>
</dbReference>
<comment type="caution">
    <text evidence="7">The sequence shown here is derived from an EMBL/GenBank/DDBJ whole genome shotgun (WGS) entry which is preliminary data.</text>
</comment>
<dbReference type="InterPro" id="IPR004843">
    <property type="entry name" value="Calcineurin-like_PHP"/>
</dbReference>
<evidence type="ECO:0000256" key="5">
    <source>
        <dbReference type="SAM" id="Phobius"/>
    </source>
</evidence>
<dbReference type="GO" id="GO:0006506">
    <property type="term" value="P:GPI anchor biosynthetic process"/>
    <property type="evidence" value="ECO:0007669"/>
    <property type="project" value="InterPro"/>
</dbReference>
<dbReference type="InterPro" id="IPR033308">
    <property type="entry name" value="PGAP5/Cdc1/Ted1"/>
</dbReference>
<reference evidence="7 8" key="1">
    <citation type="submission" date="2019-07" db="EMBL/GenBank/DDBJ databases">
        <title>Annotation for the trematode Paragonimus westermani.</title>
        <authorList>
            <person name="Choi Y.-J."/>
        </authorList>
    </citation>
    <scope>NUCLEOTIDE SEQUENCE [LARGE SCALE GENOMIC DNA]</scope>
    <source>
        <strain evidence="7">180907_Pwestermani</strain>
    </source>
</reference>
<evidence type="ECO:0000256" key="3">
    <source>
        <dbReference type="ARBA" id="ARBA00022989"/>
    </source>
</evidence>
<name>A0A8T0DQ29_9TREM</name>
<keyword evidence="4 5" id="KW-0472">Membrane</keyword>
<dbReference type="GO" id="GO:0016020">
    <property type="term" value="C:membrane"/>
    <property type="evidence" value="ECO:0007669"/>
    <property type="project" value="UniProtKB-SubCell"/>
</dbReference>